<dbReference type="InterPro" id="IPR007269">
    <property type="entry name" value="ICMT_MeTrfase"/>
</dbReference>
<evidence type="ECO:0000256" key="4">
    <source>
        <dbReference type="ARBA" id="ARBA00023136"/>
    </source>
</evidence>
<dbReference type="InterPro" id="IPR052527">
    <property type="entry name" value="Metal_cation-efflux_comp"/>
</dbReference>
<evidence type="ECO:0000313" key="7">
    <source>
        <dbReference type="Proteomes" id="UP000253226"/>
    </source>
</evidence>
<name>A0A367W990_9PROT</name>
<accession>A0A367W990</accession>
<dbReference type="OrthoDB" id="5363370at2"/>
<evidence type="ECO:0000313" key="6">
    <source>
        <dbReference type="EMBL" id="RCK37983.1"/>
    </source>
</evidence>
<protein>
    <recommendedName>
        <fullName evidence="8">Isoprenylcysteine carboxyl methyltransferase</fullName>
    </recommendedName>
</protein>
<feature type="transmembrane region" description="Helical" evidence="5">
    <location>
        <begin position="6"/>
        <end position="23"/>
    </location>
</feature>
<organism evidence="6 7">
    <name type="scientific">Thalassospira profundimaris</name>
    <dbReference type="NCBI Taxonomy" id="502049"/>
    <lineage>
        <taxon>Bacteria</taxon>
        <taxon>Pseudomonadati</taxon>
        <taxon>Pseudomonadota</taxon>
        <taxon>Alphaproteobacteria</taxon>
        <taxon>Rhodospirillales</taxon>
        <taxon>Thalassospiraceae</taxon>
        <taxon>Thalassospira</taxon>
    </lineage>
</organism>
<evidence type="ECO:0000256" key="3">
    <source>
        <dbReference type="ARBA" id="ARBA00022989"/>
    </source>
</evidence>
<evidence type="ECO:0000256" key="1">
    <source>
        <dbReference type="ARBA" id="ARBA00004141"/>
    </source>
</evidence>
<dbReference type="Pfam" id="PF04140">
    <property type="entry name" value="ICMT"/>
    <property type="match status" value="1"/>
</dbReference>
<dbReference type="AlphaFoldDB" id="A0A367W990"/>
<dbReference type="EMBL" id="JPWF01000004">
    <property type="protein sequence ID" value="RCK37983.1"/>
    <property type="molecule type" value="Genomic_DNA"/>
</dbReference>
<proteinExistence type="predicted"/>
<sequence length="173" mass="18949">MTDFLYGFVAIAIIARLISLAISKRNEARLRAAGAAEYDVATTRILTVAHIGFYAASVIEGINRAAPVGTLTYAGIAIWVVSIVMLAGVIATLRDLWTVKLFISPNHEIRTSILYKICKHPNYFLNIAPELIGFGLALQAWGTLIVGLPIYAAILWRRIRAEEAAMKATFPAY</sequence>
<dbReference type="RefSeq" id="WP_114101783.1">
    <property type="nucleotide sequence ID" value="NZ_JPWF01000004.1"/>
</dbReference>
<feature type="transmembrane region" description="Helical" evidence="5">
    <location>
        <begin position="131"/>
        <end position="156"/>
    </location>
</feature>
<keyword evidence="4 5" id="KW-0472">Membrane</keyword>
<feature type="transmembrane region" description="Helical" evidence="5">
    <location>
        <begin position="71"/>
        <end position="93"/>
    </location>
</feature>
<reference evidence="6 7" key="1">
    <citation type="submission" date="2014-07" db="EMBL/GenBank/DDBJ databases">
        <title>Draft genome sequence of Thalassospira profundimaris 35.</title>
        <authorList>
            <person name="Lai Q."/>
            <person name="Shao Z."/>
        </authorList>
    </citation>
    <scope>NUCLEOTIDE SEQUENCE [LARGE SCALE GENOMIC DNA]</scope>
    <source>
        <strain evidence="6 7">35</strain>
    </source>
</reference>
<dbReference type="PANTHER" id="PTHR43847:SF1">
    <property type="entry name" value="BLL3993 PROTEIN"/>
    <property type="match status" value="1"/>
</dbReference>
<keyword evidence="3 5" id="KW-1133">Transmembrane helix</keyword>
<evidence type="ECO:0008006" key="8">
    <source>
        <dbReference type="Google" id="ProtNLM"/>
    </source>
</evidence>
<evidence type="ECO:0000256" key="2">
    <source>
        <dbReference type="ARBA" id="ARBA00022692"/>
    </source>
</evidence>
<dbReference type="GO" id="GO:0016020">
    <property type="term" value="C:membrane"/>
    <property type="evidence" value="ECO:0007669"/>
    <property type="project" value="UniProtKB-SubCell"/>
</dbReference>
<dbReference type="Gene3D" id="1.20.120.1630">
    <property type="match status" value="1"/>
</dbReference>
<evidence type="ECO:0000256" key="5">
    <source>
        <dbReference type="SAM" id="Phobius"/>
    </source>
</evidence>
<dbReference type="Proteomes" id="UP000253226">
    <property type="component" value="Unassembled WGS sequence"/>
</dbReference>
<comment type="subcellular location">
    <subcellularLocation>
        <location evidence="1">Membrane</location>
        <topology evidence="1">Multi-pass membrane protein</topology>
    </subcellularLocation>
</comment>
<gene>
    <name evidence="6" type="ORF">TH19_08230</name>
</gene>
<keyword evidence="2 5" id="KW-0812">Transmembrane</keyword>
<comment type="caution">
    <text evidence="6">The sequence shown here is derived from an EMBL/GenBank/DDBJ whole genome shotgun (WGS) entry which is preliminary data.</text>
</comment>
<dbReference type="PANTHER" id="PTHR43847">
    <property type="entry name" value="BLL3993 PROTEIN"/>
    <property type="match status" value="1"/>
</dbReference>
<dbReference type="GO" id="GO:0004671">
    <property type="term" value="F:protein C-terminal S-isoprenylcysteine carboxyl O-methyltransferase activity"/>
    <property type="evidence" value="ECO:0007669"/>
    <property type="project" value="InterPro"/>
</dbReference>